<protein>
    <recommendedName>
        <fullName evidence="3">HMA domain-containing protein</fullName>
    </recommendedName>
</protein>
<dbReference type="InterPro" id="IPR044296">
    <property type="entry name" value="HIPP46"/>
</dbReference>
<evidence type="ECO:0008006" key="3">
    <source>
        <dbReference type="Google" id="ProtNLM"/>
    </source>
</evidence>
<organism evidence="1 2">
    <name type="scientific">Trapa natans</name>
    <name type="common">Water chestnut</name>
    <dbReference type="NCBI Taxonomy" id="22666"/>
    <lineage>
        <taxon>Eukaryota</taxon>
        <taxon>Viridiplantae</taxon>
        <taxon>Streptophyta</taxon>
        <taxon>Embryophyta</taxon>
        <taxon>Tracheophyta</taxon>
        <taxon>Spermatophyta</taxon>
        <taxon>Magnoliopsida</taxon>
        <taxon>eudicotyledons</taxon>
        <taxon>Gunneridae</taxon>
        <taxon>Pentapetalae</taxon>
        <taxon>rosids</taxon>
        <taxon>malvids</taxon>
        <taxon>Myrtales</taxon>
        <taxon>Lythraceae</taxon>
        <taxon>Trapa</taxon>
    </lineage>
</organism>
<reference evidence="1 2" key="1">
    <citation type="journal article" date="2023" name="Hortic Res">
        <title>Pangenome of water caltrop reveals structural variations and asymmetric subgenome divergence after allopolyploidization.</title>
        <authorList>
            <person name="Zhang X."/>
            <person name="Chen Y."/>
            <person name="Wang L."/>
            <person name="Yuan Y."/>
            <person name="Fang M."/>
            <person name="Shi L."/>
            <person name="Lu R."/>
            <person name="Comes H.P."/>
            <person name="Ma Y."/>
            <person name="Chen Y."/>
            <person name="Huang G."/>
            <person name="Zhou Y."/>
            <person name="Zheng Z."/>
            <person name="Qiu Y."/>
        </authorList>
    </citation>
    <scope>NUCLEOTIDE SEQUENCE [LARGE SCALE GENOMIC DNA]</scope>
    <source>
        <strain evidence="1">F231</strain>
    </source>
</reference>
<sequence length="122" mass="13765">MKQKIVLKVEKHNCAKCRRKALQLSAQSYGVNFVGIDGEKIVVKGDEVDAVGLVRVLRKKRLAIRVIFRIGFRLHTEGSYPLFLNFLQAQIRLLKKLDYNSTTVMLVGIPNVGKSVLQRKGS</sequence>
<evidence type="ECO:0000313" key="2">
    <source>
        <dbReference type="Proteomes" id="UP001346149"/>
    </source>
</evidence>
<comment type="caution">
    <text evidence="1">The sequence shown here is derived from an EMBL/GenBank/DDBJ whole genome shotgun (WGS) entry which is preliminary data.</text>
</comment>
<keyword evidence="2" id="KW-1185">Reference proteome</keyword>
<accession>A0AAN7RL77</accession>
<proteinExistence type="predicted"/>
<evidence type="ECO:0000313" key="1">
    <source>
        <dbReference type="EMBL" id="KAK4802021.1"/>
    </source>
</evidence>
<gene>
    <name evidence="1" type="ORF">SAY86_000224</name>
</gene>
<dbReference type="EMBL" id="JAXQNO010000002">
    <property type="protein sequence ID" value="KAK4802021.1"/>
    <property type="molecule type" value="Genomic_DNA"/>
</dbReference>
<name>A0AAN7RL77_TRANT</name>
<dbReference type="PANTHER" id="PTHR46371">
    <property type="entry name" value="OS04G0464100 PROTEIN"/>
    <property type="match status" value="1"/>
</dbReference>
<dbReference type="Proteomes" id="UP001346149">
    <property type="component" value="Unassembled WGS sequence"/>
</dbReference>
<dbReference type="AlphaFoldDB" id="A0AAN7RL77"/>
<dbReference type="Gene3D" id="3.30.70.100">
    <property type="match status" value="1"/>
</dbReference>